<evidence type="ECO:0000256" key="8">
    <source>
        <dbReference type="ARBA" id="ARBA00048679"/>
    </source>
</evidence>
<sequence length="680" mass="71783">MQNRSEDPLLGTIVDNRYRVLERIADGGMSTVYKALHIALERPVALKVLHPQLAADEAFVERFAREARSSARLSHPHVVAVLDHGRQGNLTYLVMEYIQGRTLRDVIRSEGALSPRVAISYLAPALEGLAAAHDAGLIHRDIKPENVLISHDGAVKVGDFGLARLATTRTSTGELLGTAAYLSPELFQRQDADARSDVYSCGILLYELLTGSVPFTGDMPIQVAYQHVNDAVPAPSLKRPGLAQDFDELVQWATAKDPDQRPVDAGAFLGELRHVSAALPPEALDLAAPPAARPTAEAATEAIGLFGHATEALSAAGSATQVLSPEHDPTSVLGPLPGQDATTVLPAATPEASPSKREQRRLDKEEARRRERALATPTRQLRSGNPRRRGLLWAGLIVLLAVLAALAGWFFAMGPGAQVTLPDLKNQPSGQASDILNGYGVHSSEQQVFDDKVGRGLVVATEPAAGTVIRKFESVQLLVSKGPQLFAVPSLSGQSLDAARTALTEANLATGTASQDFSDSVPAGRIIGQDPSAGTLLRRESPVNLVVSKGPQPIPVPSVLGLGADEAAKKLQAAGLAASVAPEQVFSKEVPAGKVVTQKPAGGTLFKGQTVTLTVSKGPRMVKVPDVFGKSEKDAVQILQAAGFTVQSDYTYGRPIFGLVAGQDKTGEQPEGSTITITVA</sequence>
<accession>A0ABT9IKV5</accession>
<feature type="domain" description="PASTA" evidence="12">
    <location>
        <begin position="482"/>
        <end position="549"/>
    </location>
</feature>
<keyword evidence="4" id="KW-0547">Nucleotide-binding</keyword>
<evidence type="ECO:0000313" key="14">
    <source>
        <dbReference type="Proteomes" id="UP001232725"/>
    </source>
</evidence>
<evidence type="ECO:0000256" key="3">
    <source>
        <dbReference type="ARBA" id="ARBA00022679"/>
    </source>
</evidence>
<dbReference type="InterPro" id="IPR005543">
    <property type="entry name" value="PASTA_dom"/>
</dbReference>
<feature type="domain" description="Protein kinase" evidence="11">
    <location>
        <begin position="18"/>
        <end position="277"/>
    </location>
</feature>
<dbReference type="PROSITE" id="PS50011">
    <property type="entry name" value="PROTEIN_KINASE_DOM"/>
    <property type="match status" value="1"/>
</dbReference>
<dbReference type="InterPro" id="IPR000719">
    <property type="entry name" value="Prot_kinase_dom"/>
</dbReference>
<feature type="transmembrane region" description="Helical" evidence="10">
    <location>
        <begin position="391"/>
        <end position="412"/>
    </location>
</feature>
<gene>
    <name evidence="13" type="primary">pknB</name>
    <name evidence="13" type="ORF">Q9R02_03505</name>
</gene>
<evidence type="ECO:0000313" key="13">
    <source>
        <dbReference type="EMBL" id="MDP5226218.1"/>
    </source>
</evidence>
<dbReference type="CDD" id="cd06577">
    <property type="entry name" value="PASTA_pknB"/>
    <property type="match status" value="4"/>
</dbReference>
<reference evidence="13 14" key="1">
    <citation type="submission" date="2023-08" db="EMBL/GenBank/DDBJ databases">
        <title>Arthrobacter horti sp. nov., isolated from forest soil.</title>
        <authorList>
            <person name="Park M."/>
        </authorList>
    </citation>
    <scope>NUCLEOTIDE SEQUENCE [LARGE SCALE GENOMIC DNA]</scope>
    <source>
        <strain evidence="13 14">YJM1</strain>
    </source>
</reference>
<dbReference type="PROSITE" id="PS51178">
    <property type="entry name" value="PASTA"/>
    <property type="match status" value="4"/>
</dbReference>
<keyword evidence="5 13" id="KW-0418">Kinase</keyword>
<keyword evidence="10" id="KW-0812">Transmembrane</keyword>
<dbReference type="Proteomes" id="UP001232725">
    <property type="component" value="Unassembled WGS sequence"/>
</dbReference>
<evidence type="ECO:0000256" key="1">
    <source>
        <dbReference type="ARBA" id="ARBA00012513"/>
    </source>
</evidence>
<name>A0ABT9IKV5_9MICC</name>
<evidence type="ECO:0000256" key="7">
    <source>
        <dbReference type="ARBA" id="ARBA00047899"/>
    </source>
</evidence>
<dbReference type="Gene3D" id="3.30.10.20">
    <property type="match status" value="4"/>
</dbReference>
<evidence type="ECO:0000256" key="9">
    <source>
        <dbReference type="SAM" id="MobiDB-lite"/>
    </source>
</evidence>
<dbReference type="RefSeq" id="WP_305995237.1">
    <property type="nucleotide sequence ID" value="NZ_JAVALS010000001.1"/>
</dbReference>
<dbReference type="InterPro" id="IPR011009">
    <property type="entry name" value="Kinase-like_dom_sf"/>
</dbReference>
<dbReference type="PANTHER" id="PTHR43289:SF34">
    <property type="entry name" value="SERINE_THREONINE-PROTEIN KINASE YBDM-RELATED"/>
    <property type="match status" value="1"/>
</dbReference>
<dbReference type="PROSITE" id="PS00108">
    <property type="entry name" value="PROTEIN_KINASE_ST"/>
    <property type="match status" value="1"/>
</dbReference>
<feature type="domain" description="PASTA" evidence="12">
    <location>
        <begin position="618"/>
        <end position="680"/>
    </location>
</feature>
<keyword evidence="10" id="KW-0472">Membrane</keyword>
<keyword evidence="10" id="KW-1133">Transmembrane helix</keyword>
<evidence type="ECO:0000256" key="4">
    <source>
        <dbReference type="ARBA" id="ARBA00022741"/>
    </source>
</evidence>
<dbReference type="Gene3D" id="3.30.200.20">
    <property type="entry name" value="Phosphorylase Kinase, domain 1"/>
    <property type="match status" value="1"/>
</dbReference>
<protein>
    <recommendedName>
        <fullName evidence="1">non-specific serine/threonine protein kinase</fullName>
        <ecNumber evidence="1">2.7.11.1</ecNumber>
    </recommendedName>
</protein>
<dbReference type="SMART" id="SM00740">
    <property type="entry name" value="PASTA"/>
    <property type="match status" value="4"/>
</dbReference>
<keyword evidence="14" id="KW-1185">Reference proteome</keyword>
<dbReference type="Gene3D" id="1.10.510.10">
    <property type="entry name" value="Transferase(Phosphotransferase) domain 1"/>
    <property type="match status" value="1"/>
</dbReference>
<evidence type="ECO:0000259" key="12">
    <source>
        <dbReference type="PROSITE" id="PS51178"/>
    </source>
</evidence>
<dbReference type="SUPFAM" id="SSF56112">
    <property type="entry name" value="Protein kinase-like (PK-like)"/>
    <property type="match status" value="1"/>
</dbReference>
<feature type="domain" description="PASTA" evidence="12">
    <location>
        <begin position="550"/>
        <end position="617"/>
    </location>
</feature>
<dbReference type="EMBL" id="JAVALS010000001">
    <property type="protein sequence ID" value="MDP5226218.1"/>
    <property type="molecule type" value="Genomic_DNA"/>
</dbReference>
<evidence type="ECO:0000259" key="11">
    <source>
        <dbReference type="PROSITE" id="PS50011"/>
    </source>
</evidence>
<comment type="caution">
    <text evidence="13">The sequence shown here is derived from an EMBL/GenBank/DDBJ whole genome shotgun (WGS) entry which is preliminary data.</text>
</comment>
<dbReference type="EC" id="2.7.11.1" evidence="1"/>
<feature type="region of interest" description="Disordered" evidence="9">
    <location>
        <begin position="317"/>
        <end position="385"/>
    </location>
</feature>
<keyword evidence="6" id="KW-0067">ATP-binding</keyword>
<evidence type="ECO:0000256" key="6">
    <source>
        <dbReference type="ARBA" id="ARBA00022840"/>
    </source>
</evidence>
<comment type="catalytic activity">
    <reaction evidence="7">
        <text>L-threonyl-[protein] + ATP = O-phospho-L-threonyl-[protein] + ADP + H(+)</text>
        <dbReference type="Rhea" id="RHEA:46608"/>
        <dbReference type="Rhea" id="RHEA-COMP:11060"/>
        <dbReference type="Rhea" id="RHEA-COMP:11605"/>
        <dbReference type="ChEBI" id="CHEBI:15378"/>
        <dbReference type="ChEBI" id="CHEBI:30013"/>
        <dbReference type="ChEBI" id="CHEBI:30616"/>
        <dbReference type="ChEBI" id="CHEBI:61977"/>
        <dbReference type="ChEBI" id="CHEBI:456216"/>
        <dbReference type="EC" id="2.7.11.1"/>
    </reaction>
</comment>
<comment type="catalytic activity">
    <reaction evidence="8">
        <text>L-seryl-[protein] + ATP = O-phospho-L-seryl-[protein] + ADP + H(+)</text>
        <dbReference type="Rhea" id="RHEA:17989"/>
        <dbReference type="Rhea" id="RHEA-COMP:9863"/>
        <dbReference type="Rhea" id="RHEA-COMP:11604"/>
        <dbReference type="ChEBI" id="CHEBI:15378"/>
        <dbReference type="ChEBI" id="CHEBI:29999"/>
        <dbReference type="ChEBI" id="CHEBI:30616"/>
        <dbReference type="ChEBI" id="CHEBI:83421"/>
        <dbReference type="ChEBI" id="CHEBI:456216"/>
        <dbReference type="EC" id="2.7.11.1"/>
    </reaction>
</comment>
<keyword evidence="2" id="KW-0723">Serine/threonine-protein kinase</keyword>
<dbReference type="Pfam" id="PF03793">
    <property type="entry name" value="PASTA"/>
    <property type="match status" value="4"/>
</dbReference>
<dbReference type="InterPro" id="IPR008271">
    <property type="entry name" value="Ser/Thr_kinase_AS"/>
</dbReference>
<proteinExistence type="predicted"/>
<dbReference type="CDD" id="cd14014">
    <property type="entry name" value="STKc_PknB_like"/>
    <property type="match status" value="1"/>
</dbReference>
<evidence type="ECO:0000256" key="10">
    <source>
        <dbReference type="SAM" id="Phobius"/>
    </source>
</evidence>
<feature type="compositionally biased region" description="Basic and acidic residues" evidence="9">
    <location>
        <begin position="354"/>
        <end position="373"/>
    </location>
</feature>
<organism evidence="13 14">
    <name type="scientific">Arthrobacter horti</name>
    <dbReference type="NCBI Taxonomy" id="3068273"/>
    <lineage>
        <taxon>Bacteria</taxon>
        <taxon>Bacillati</taxon>
        <taxon>Actinomycetota</taxon>
        <taxon>Actinomycetes</taxon>
        <taxon>Micrococcales</taxon>
        <taxon>Micrococcaceae</taxon>
        <taxon>Arthrobacter</taxon>
    </lineage>
</organism>
<dbReference type="PANTHER" id="PTHR43289">
    <property type="entry name" value="MITOGEN-ACTIVATED PROTEIN KINASE KINASE KINASE 20-RELATED"/>
    <property type="match status" value="1"/>
</dbReference>
<keyword evidence="3" id="KW-0808">Transferase</keyword>
<dbReference type="GO" id="GO:0016301">
    <property type="term" value="F:kinase activity"/>
    <property type="evidence" value="ECO:0007669"/>
    <property type="project" value="UniProtKB-KW"/>
</dbReference>
<evidence type="ECO:0000256" key="2">
    <source>
        <dbReference type="ARBA" id="ARBA00022527"/>
    </source>
</evidence>
<dbReference type="SMART" id="SM00220">
    <property type="entry name" value="S_TKc"/>
    <property type="match status" value="1"/>
</dbReference>
<feature type="domain" description="PASTA" evidence="12">
    <location>
        <begin position="416"/>
        <end position="481"/>
    </location>
</feature>
<evidence type="ECO:0000256" key="5">
    <source>
        <dbReference type="ARBA" id="ARBA00022777"/>
    </source>
</evidence>
<dbReference type="NCBIfam" id="NF033483">
    <property type="entry name" value="PknB_PASTA_kin"/>
    <property type="match status" value="1"/>
</dbReference>
<dbReference type="Pfam" id="PF00069">
    <property type="entry name" value="Pkinase"/>
    <property type="match status" value="1"/>
</dbReference>